<evidence type="ECO:0000313" key="3">
    <source>
        <dbReference type="EMBL" id="KAF4613695.1"/>
    </source>
</evidence>
<dbReference type="SMART" id="SM00484">
    <property type="entry name" value="XPGI"/>
    <property type="match status" value="1"/>
</dbReference>
<protein>
    <recommendedName>
        <fullName evidence="2">XPG-I domain-containing protein</fullName>
    </recommendedName>
</protein>
<sequence length="1243" mass="140086">MEDRRKSWPTSLAYRISYTRGVPRMEARAWLYAIQEAFAARGRSYSAVGPNPELRALFYRLAWLSRSGVNAVFVFDGQKRPKVKRGKHVRTIPHRLADGFKQLIAGYSFHSYTAPGEAEAELAYLNICGAIDFVVTSDSDVFVFGARNIIRTGTGTPSRRVNETGKDDLDKVTVYRVAEGGGGLHEPGQFCRAQFLVIAILAGGDYDKKGVRGCGRSAAELVVTHHPELCDELLAAGKHSRGRALRDFLYDWRSRLQDILKNGRGIGRKYRKAASRLPDIFPDPTVLRLYCSPITSQSAGGLGNITYEWLERKLPDTGALAILCGKLFQWREDKTLLNRLHTHVWDGYFIRKFAQHASSTPESTQAAASIRHIWKAERRQFSRSGFCSLQLTVSILPLMQQASDAIVADNNPAPFRGSESSSYEMLVWVPEPIVRGITPNMIREFFDTKKELQCMLTPRNFYKPYLNNSVEIMLPNWDAEDEEVVGRLASVSSITLRQKVSLVSRYRAAGTIFLILSIIYSYVLHMPKSTTTTPAKGKGGRKKKVVVPGYKEAQEAVGKGVKKYAKSHNTSGSYDGHVRRGRGFIACFAPAAEAERDREWKEGDNSQHLATEEEMPTEFQEARMDPEFPNSLDGPPNKCTPLAIAMFLTHKCINEDLGKSTAEGIHAAFKRHYKLMDGDKYRGRWRYDDAKKEWTGNPVDSAAVEDMMDACKNKDGESERKHSRAISIEDMGKLYRHFLQHCPSDLPPNPAASHSEQRKLEGIRAGYLLFNALSTSAFTCWMRIGEVSSLQYKSLEFPSGSHARRKPDGDKPHHFVLNLRNRKNWQKREKNGEHQLSGHCYKIYPQLSTPEMDMYTHVLDWLDFYEHHLLGRPLEADDYIFPVLGANGASVQPKSPITPDTAQKRICAMAEAAGVRGAKDFTTHCFRRGGAQYRFMCAPQGQRWSLSRIRWWGGWAIGEHRDTLIRYLLDELYTYEADHSDALNPSLAGVKENSVDPMEAAVPGWPSNVATQYNTILTEIQTGLQTIRSFQSALHSLPSHSSIDYSQSITIPSHNPPPGGLQNHSGLYEPLLYTIAPSDQSQQVPTSSFISTQTPVHASQQHIVPVAQPTVTPTVHDGGALELKHIIPTFPNDAKHSEHWEIAVRDWEHADPSRSLYVALKDWDPQWHKRTGLSALYGQREQIAKEFITIFRNLNFGFPLSSKRDKEDFMARYPKYKQGVGPLLKQIRQARKDRGECASRNRS</sequence>
<dbReference type="CDD" id="cd09870">
    <property type="entry name" value="PIN_YEN1"/>
    <property type="match status" value="1"/>
</dbReference>
<dbReference type="Proteomes" id="UP000521872">
    <property type="component" value="Unassembled WGS sequence"/>
</dbReference>
<evidence type="ECO:0000259" key="2">
    <source>
        <dbReference type="SMART" id="SM00484"/>
    </source>
</evidence>
<dbReference type="Pfam" id="PF00867">
    <property type="entry name" value="XPG_I"/>
    <property type="match status" value="1"/>
</dbReference>
<gene>
    <name evidence="3" type="ORF">D9613_008208</name>
</gene>
<dbReference type="PANTHER" id="PTHR11081:SF75">
    <property type="entry name" value="ENDONUCLEASE, PUTATIVE (AFU_ORTHOLOGUE AFUA_3G13260)-RELATED"/>
    <property type="match status" value="1"/>
</dbReference>
<accession>A0A8H4VMN1</accession>
<dbReference type="SUPFAM" id="SSF56349">
    <property type="entry name" value="DNA breaking-rejoining enzymes"/>
    <property type="match status" value="1"/>
</dbReference>
<dbReference type="AlphaFoldDB" id="A0A8H4VMN1"/>
<keyword evidence="4" id="KW-1185">Reference proteome</keyword>
<dbReference type="InterPro" id="IPR013762">
    <property type="entry name" value="Integrase-like_cat_sf"/>
</dbReference>
<dbReference type="PRINTS" id="PR00853">
    <property type="entry name" value="XPGRADSUPER"/>
</dbReference>
<dbReference type="InterPro" id="IPR006084">
    <property type="entry name" value="XPG/Rad2"/>
</dbReference>
<keyword evidence="1" id="KW-0233">DNA recombination</keyword>
<dbReference type="GO" id="GO:0006310">
    <property type="term" value="P:DNA recombination"/>
    <property type="evidence" value="ECO:0007669"/>
    <property type="project" value="UniProtKB-KW"/>
</dbReference>
<dbReference type="InterPro" id="IPR036279">
    <property type="entry name" value="5-3_exonuclease_C_sf"/>
</dbReference>
<dbReference type="GO" id="GO:0015074">
    <property type="term" value="P:DNA integration"/>
    <property type="evidence" value="ECO:0007669"/>
    <property type="project" value="InterPro"/>
</dbReference>
<reference evidence="3 4" key="1">
    <citation type="submission" date="2019-12" db="EMBL/GenBank/DDBJ databases">
        <authorList>
            <person name="Floudas D."/>
            <person name="Bentzer J."/>
            <person name="Ahren D."/>
            <person name="Johansson T."/>
            <person name="Persson P."/>
            <person name="Tunlid A."/>
        </authorList>
    </citation>
    <scope>NUCLEOTIDE SEQUENCE [LARGE SCALE GENOMIC DNA]</scope>
    <source>
        <strain evidence="3 4">CBS 102.39</strain>
    </source>
</reference>
<dbReference type="GO" id="GO:0017108">
    <property type="term" value="F:5'-flap endonuclease activity"/>
    <property type="evidence" value="ECO:0007669"/>
    <property type="project" value="TreeGrafter"/>
</dbReference>
<dbReference type="GO" id="GO:0003677">
    <property type="term" value="F:DNA binding"/>
    <property type="evidence" value="ECO:0007669"/>
    <property type="project" value="InterPro"/>
</dbReference>
<dbReference type="GO" id="GO:0006281">
    <property type="term" value="P:DNA repair"/>
    <property type="evidence" value="ECO:0007669"/>
    <property type="project" value="UniProtKB-ARBA"/>
</dbReference>
<dbReference type="Gene3D" id="3.40.50.1010">
    <property type="entry name" value="5'-nuclease"/>
    <property type="match status" value="2"/>
</dbReference>
<dbReference type="InterPro" id="IPR029060">
    <property type="entry name" value="PIN-like_dom_sf"/>
</dbReference>
<feature type="domain" description="XPG-I" evidence="2">
    <location>
        <begin position="108"/>
        <end position="171"/>
    </location>
</feature>
<dbReference type="InterPro" id="IPR011010">
    <property type="entry name" value="DNA_brk_join_enz"/>
</dbReference>
<dbReference type="SUPFAM" id="SSF88723">
    <property type="entry name" value="PIN domain-like"/>
    <property type="match status" value="1"/>
</dbReference>
<dbReference type="SUPFAM" id="SSF47807">
    <property type="entry name" value="5' to 3' exonuclease, C-terminal subdomain"/>
    <property type="match status" value="1"/>
</dbReference>
<dbReference type="PANTHER" id="PTHR11081">
    <property type="entry name" value="FLAP ENDONUCLEASE FAMILY MEMBER"/>
    <property type="match status" value="1"/>
</dbReference>
<dbReference type="InterPro" id="IPR006086">
    <property type="entry name" value="XPG-I_dom"/>
</dbReference>
<dbReference type="EMBL" id="JAACJL010000045">
    <property type="protein sequence ID" value="KAF4613695.1"/>
    <property type="molecule type" value="Genomic_DNA"/>
</dbReference>
<evidence type="ECO:0000313" key="4">
    <source>
        <dbReference type="Proteomes" id="UP000521872"/>
    </source>
</evidence>
<organism evidence="3 4">
    <name type="scientific">Agrocybe pediades</name>
    <dbReference type="NCBI Taxonomy" id="84607"/>
    <lineage>
        <taxon>Eukaryota</taxon>
        <taxon>Fungi</taxon>
        <taxon>Dikarya</taxon>
        <taxon>Basidiomycota</taxon>
        <taxon>Agaricomycotina</taxon>
        <taxon>Agaricomycetes</taxon>
        <taxon>Agaricomycetidae</taxon>
        <taxon>Agaricales</taxon>
        <taxon>Agaricineae</taxon>
        <taxon>Strophariaceae</taxon>
        <taxon>Agrocybe</taxon>
    </lineage>
</organism>
<proteinExistence type="predicted"/>
<comment type="caution">
    <text evidence="3">The sequence shown here is derived from an EMBL/GenBank/DDBJ whole genome shotgun (WGS) entry which is preliminary data.</text>
</comment>
<evidence type="ECO:0000256" key="1">
    <source>
        <dbReference type="ARBA" id="ARBA00023172"/>
    </source>
</evidence>
<name>A0A8H4VMN1_9AGAR</name>
<dbReference type="Gene3D" id="1.10.443.10">
    <property type="entry name" value="Intergrase catalytic core"/>
    <property type="match status" value="1"/>
</dbReference>